<dbReference type="PRINTS" id="PR00080">
    <property type="entry name" value="SDRFAMILY"/>
</dbReference>
<name>A0ABN3N283_9ACTN</name>
<dbReference type="CDD" id="cd05233">
    <property type="entry name" value="SDR_c"/>
    <property type="match status" value="1"/>
</dbReference>
<evidence type="ECO:0000256" key="2">
    <source>
        <dbReference type="ARBA" id="ARBA00023002"/>
    </source>
</evidence>
<reference evidence="4 5" key="1">
    <citation type="journal article" date="2019" name="Int. J. Syst. Evol. Microbiol.">
        <title>The Global Catalogue of Microorganisms (GCM) 10K type strain sequencing project: providing services to taxonomists for standard genome sequencing and annotation.</title>
        <authorList>
            <consortium name="The Broad Institute Genomics Platform"/>
            <consortium name="The Broad Institute Genome Sequencing Center for Infectious Disease"/>
            <person name="Wu L."/>
            <person name="Ma J."/>
        </authorList>
    </citation>
    <scope>NUCLEOTIDE SEQUENCE [LARGE SCALE GENOMIC DNA]</scope>
    <source>
        <strain evidence="4 5">JCM 3367</strain>
    </source>
</reference>
<dbReference type="PIRSF" id="PIRSF000126">
    <property type="entry name" value="11-beta-HSD1"/>
    <property type="match status" value="1"/>
</dbReference>
<protein>
    <submittedName>
        <fullName evidence="4">SDR family oxidoreductase</fullName>
    </submittedName>
</protein>
<dbReference type="InterPro" id="IPR002347">
    <property type="entry name" value="SDR_fam"/>
</dbReference>
<keyword evidence="5" id="KW-1185">Reference proteome</keyword>
<evidence type="ECO:0000313" key="5">
    <source>
        <dbReference type="Proteomes" id="UP001499978"/>
    </source>
</evidence>
<evidence type="ECO:0000313" key="4">
    <source>
        <dbReference type="EMBL" id="GAA2512590.1"/>
    </source>
</evidence>
<dbReference type="Gene3D" id="3.40.50.720">
    <property type="entry name" value="NAD(P)-binding Rossmann-like Domain"/>
    <property type="match status" value="1"/>
</dbReference>
<keyword evidence="2" id="KW-0560">Oxidoreductase</keyword>
<evidence type="ECO:0000256" key="1">
    <source>
        <dbReference type="ARBA" id="ARBA00006484"/>
    </source>
</evidence>
<dbReference type="RefSeq" id="WP_344167420.1">
    <property type="nucleotide sequence ID" value="NZ_BAAARY010000001.1"/>
</dbReference>
<accession>A0ABN3N283</accession>
<comment type="caution">
    <text evidence="4">The sequence shown here is derived from an EMBL/GenBank/DDBJ whole genome shotgun (WGS) entry which is preliminary data.</text>
</comment>
<dbReference type="PRINTS" id="PR00081">
    <property type="entry name" value="GDHRDH"/>
</dbReference>
<gene>
    <name evidence="4" type="ORF">GCM10010201_04960</name>
</gene>
<dbReference type="InterPro" id="IPR036291">
    <property type="entry name" value="NAD(P)-bd_dom_sf"/>
</dbReference>
<organism evidence="4 5">
    <name type="scientific">Pilimelia columellifera subsp. columellifera</name>
    <dbReference type="NCBI Taxonomy" id="706583"/>
    <lineage>
        <taxon>Bacteria</taxon>
        <taxon>Bacillati</taxon>
        <taxon>Actinomycetota</taxon>
        <taxon>Actinomycetes</taxon>
        <taxon>Micromonosporales</taxon>
        <taxon>Micromonosporaceae</taxon>
        <taxon>Pilimelia</taxon>
    </lineage>
</organism>
<dbReference type="PANTHER" id="PTHR44196:SF2">
    <property type="entry name" value="SHORT-CHAIN DEHYDROGENASE-RELATED"/>
    <property type="match status" value="1"/>
</dbReference>
<dbReference type="PANTHER" id="PTHR44196">
    <property type="entry name" value="DEHYDROGENASE/REDUCTASE SDR FAMILY MEMBER 7B"/>
    <property type="match status" value="1"/>
</dbReference>
<proteinExistence type="inferred from homology"/>
<dbReference type="EMBL" id="BAAARY010000001">
    <property type="protein sequence ID" value="GAA2512590.1"/>
    <property type="molecule type" value="Genomic_DNA"/>
</dbReference>
<evidence type="ECO:0000256" key="3">
    <source>
        <dbReference type="RuleBase" id="RU000363"/>
    </source>
</evidence>
<comment type="similarity">
    <text evidence="1 3">Belongs to the short-chain dehydrogenases/reductases (SDR) family.</text>
</comment>
<dbReference type="SUPFAM" id="SSF51735">
    <property type="entry name" value="NAD(P)-binding Rossmann-fold domains"/>
    <property type="match status" value="1"/>
</dbReference>
<dbReference type="Pfam" id="PF00106">
    <property type="entry name" value="adh_short"/>
    <property type="match status" value="1"/>
</dbReference>
<dbReference type="Proteomes" id="UP001499978">
    <property type="component" value="Unassembled WGS sequence"/>
</dbReference>
<sequence>MVGRTALITGATAGIGAAFARRLAADGLALVLVARDEARLSTLARELRSRHGVDVEVLAADLADDAGCASVEARVADQRNPIDVLVNNAGLGLRGSVLRNPVEQEEHLLRLNVRAVLRLAHAALPGMTERGAGAIINVASVAAFTPMTGSTYPASKAWVVNFSESIDLLVRPRGVRVLALCPGLVRTEFHERAGITTDAMPQRLWLDAGWLVDRALRDLERGRRVSIPSLRYRALVSFLRYAPRRLVYRMSSSARKRTRRED</sequence>